<dbReference type="InterPro" id="IPR018764">
    <property type="entry name" value="RskA_C"/>
</dbReference>
<protein>
    <submittedName>
        <fullName evidence="2">Anti-sigma factor</fullName>
    </submittedName>
</protein>
<name>A0A934VRK2_9BACT</name>
<dbReference type="RefSeq" id="WP_200357699.1">
    <property type="nucleotide sequence ID" value="NZ_JAENIL010000049.1"/>
</dbReference>
<dbReference type="GO" id="GO:0005886">
    <property type="term" value="C:plasma membrane"/>
    <property type="evidence" value="ECO:0007669"/>
    <property type="project" value="InterPro"/>
</dbReference>
<evidence type="ECO:0000259" key="1">
    <source>
        <dbReference type="Pfam" id="PF10099"/>
    </source>
</evidence>
<sequence>MNNELLEEKAQLYALGILPESEKEEFENRIREDRATQALVHEYQQLTEFDASGDERNPSFQVYAGIMDEIDDSRSSVSEAPERKAASPLVSFFAWGGWAAAACVAAVFGAGLLGPGNSPEGESDIVVNNLASPRIVAVQTPSDEFTVEDRMLELAGLAEAYWFSREGIPSGQLLDSSDTEVAQLSGGFTIFDRQYNIGFIAVENLPREAPEKTYHVWAKTKGLDAPIRAGTLPIGDQSRGLFFFDLTHMPEGTSNDSLSFFVTEEESAAPQRPSPIVVLSDV</sequence>
<organism evidence="2 3">
    <name type="scientific">Pelagicoccus mobilis</name>
    <dbReference type="NCBI Taxonomy" id="415221"/>
    <lineage>
        <taxon>Bacteria</taxon>
        <taxon>Pseudomonadati</taxon>
        <taxon>Verrucomicrobiota</taxon>
        <taxon>Opitutia</taxon>
        <taxon>Puniceicoccales</taxon>
        <taxon>Pelagicoccaceae</taxon>
        <taxon>Pelagicoccus</taxon>
    </lineage>
</organism>
<dbReference type="AlphaFoldDB" id="A0A934VRK2"/>
<evidence type="ECO:0000313" key="2">
    <source>
        <dbReference type="EMBL" id="MBK1879487.1"/>
    </source>
</evidence>
<feature type="domain" description="Anti-sigma K factor RskA C-terminal" evidence="1">
    <location>
        <begin position="99"/>
        <end position="274"/>
    </location>
</feature>
<dbReference type="EMBL" id="JAENIL010000049">
    <property type="protein sequence ID" value="MBK1879487.1"/>
    <property type="molecule type" value="Genomic_DNA"/>
</dbReference>
<reference evidence="2" key="1">
    <citation type="submission" date="2021-01" db="EMBL/GenBank/DDBJ databases">
        <title>Modified the classification status of verrucomicrobia.</title>
        <authorList>
            <person name="Feng X."/>
        </authorList>
    </citation>
    <scope>NUCLEOTIDE SEQUENCE</scope>
    <source>
        <strain evidence="2">KCTC 13126</strain>
    </source>
</reference>
<gene>
    <name evidence="2" type="ORF">JIN87_21560</name>
</gene>
<dbReference type="Proteomes" id="UP000617628">
    <property type="component" value="Unassembled WGS sequence"/>
</dbReference>
<accession>A0A934VRK2</accession>
<comment type="caution">
    <text evidence="2">The sequence shown here is derived from an EMBL/GenBank/DDBJ whole genome shotgun (WGS) entry which is preliminary data.</text>
</comment>
<proteinExistence type="predicted"/>
<dbReference type="Pfam" id="PF10099">
    <property type="entry name" value="RskA_C"/>
    <property type="match status" value="1"/>
</dbReference>
<evidence type="ECO:0000313" key="3">
    <source>
        <dbReference type="Proteomes" id="UP000617628"/>
    </source>
</evidence>
<keyword evidence="3" id="KW-1185">Reference proteome</keyword>